<dbReference type="SUPFAM" id="SSF52402">
    <property type="entry name" value="Adenine nucleotide alpha hydrolases-like"/>
    <property type="match status" value="1"/>
</dbReference>
<comment type="caution">
    <text evidence="4">The sequence shown here is derived from an EMBL/GenBank/DDBJ whole genome shotgun (WGS) entry which is preliminary data.</text>
</comment>
<comment type="similarity">
    <text evidence="1">Belongs to the universal stress protein A family.</text>
</comment>
<dbReference type="Proteomes" id="UP001596524">
    <property type="component" value="Unassembled WGS sequence"/>
</dbReference>
<dbReference type="RefSeq" id="WP_372496520.1">
    <property type="nucleotide sequence ID" value="NZ_JAFMZM010000002.1"/>
</dbReference>
<protein>
    <submittedName>
        <fullName evidence="4">Universal stress protein</fullName>
    </submittedName>
</protein>
<dbReference type="Pfam" id="PF00582">
    <property type="entry name" value="Usp"/>
    <property type="match status" value="1"/>
</dbReference>
<organism evidence="4 5">
    <name type="scientific">Nocardioides astragali</name>
    <dbReference type="NCBI Taxonomy" id="1776736"/>
    <lineage>
        <taxon>Bacteria</taxon>
        <taxon>Bacillati</taxon>
        <taxon>Actinomycetota</taxon>
        <taxon>Actinomycetes</taxon>
        <taxon>Propionibacteriales</taxon>
        <taxon>Nocardioidaceae</taxon>
        <taxon>Nocardioides</taxon>
    </lineage>
</organism>
<reference evidence="5" key="1">
    <citation type="journal article" date="2019" name="Int. J. Syst. Evol. Microbiol.">
        <title>The Global Catalogue of Microorganisms (GCM) 10K type strain sequencing project: providing services to taxonomists for standard genome sequencing and annotation.</title>
        <authorList>
            <consortium name="The Broad Institute Genomics Platform"/>
            <consortium name="The Broad Institute Genome Sequencing Center for Infectious Disease"/>
            <person name="Wu L."/>
            <person name="Ma J."/>
        </authorList>
    </citation>
    <scope>NUCLEOTIDE SEQUENCE [LARGE SCALE GENOMIC DNA]</scope>
    <source>
        <strain evidence="5">FCH27</strain>
    </source>
</reference>
<name>A0ABW2N7P7_9ACTN</name>
<dbReference type="PANTHER" id="PTHR46553:SF3">
    <property type="entry name" value="ADENINE NUCLEOTIDE ALPHA HYDROLASES-LIKE SUPERFAMILY PROTEIN"/>
    <property type="match status" value="1"/>
</dbReference>
<dbReference type="InterPro" id="IPR014729">
    <property type="entry name" value="Rossmann-like_a/b/a_fold"/>
</dbReference>
<evidence type="ECO:0000313" key="5">
    <source>
        <dbReference type="Proteomes" id="UP001596524"/>
    </source>
</evidence>
<feature type="region of interest" description="Disordered" evidence="2">
    <location>
        <begin position="1"/>
        <end position="24"/>
    </location>
</feature>
<evidence type="ECO:0000256" key="1">
    <source>
        <dbReference type="ARBA" id="ARBA00008791"/>
    </source>
</evidence>
<gene>
    <name evidence="4" type="ORF">ACFQO6_23785</name>
</gene>
<dbReference type="PANTHER" id="PTHR46553">
    <property type="entry name" value="ADENINE NUCLEOTIDE ALPHA HYDROLASES-LIKE SUPERFAMILY PROTEIN"/>
    <property type="match status" value="1"/>
</dbReference>
<dbReference type="InterPro" id="IPR006015">
    <property type="entry name" value="Universal_stress_UspA"/>
</dbReference>
<proteinExistence type="inferred from homology"/>
<dbReference type="Gene3D" id="3.40.50.620">
    <property type="entry name" value="HUPs"/>
    <property type="match status" value="1"/>
</dbReference>
<evidence type="ECO:0000256" key="2">
    <source>
        <dbReference type="SAM" id="MobiDB-lite"/>
    </source>
</evidence>
<dbReference type="PRINTS" id="PR01438">
    <property type="entry name" value="UNVRSLSTRESS"/>
</dbReference>
<keyword evidence="5" id="KW-1185">Reference proteome</keyword>
<evidence type="ECO:0000259" key="3">
    <source>
        <dbReference type="Pfam" id="PF00582"/>
    </source>
</evidence>
<feature type="domain" description="UspA" evidence="3">
    <location>
        <begin position="40"/>
        <end position="86"/>
    </location>
</feature>
<sequence>MPWGRSWPTRSSSCRGPWPRLRQRIPTSTSNQSYALSPADALVGTSRHASLLVVGSRGLNAFSGMLLGSVSHEVLHRAHCPVAVVR</sequence>
<dbReference type="InterPro" id="IPR006016">
    <property type="entry name" value="UspA"/>
</dbReference>
<dbReference type="EMBL" id="JBHTCH010000030">
    <property type="protein sequence ID" value="MFC7363314.1"/>
    <property type="molecule type" value="Genomic_DNA"/>
</dbReference>
<evidence type="ECO:0000313" key="4">
    <source>
        <dbReference type="EMBL" id="MFC7363314.1"/>
    </source>
</evidence>
<accession>A0ABW2N7P7</accession>